<gene>
    <name evidence="2" type="ORF">BACT_0920</name>
</gene>
<dbReference type="NCBIfam" id="NF033544">
    <property type="entry name" value="transpos_IS1249"/>
    <property type="match status" value="1"/>
</dbReference>
<evidence type="ECO:0000313" key="2">
    <source>
        <dbReference type="EMBL" id="KFI40218.1"/>
    </source>
</evidence>
<accession>A0A086Z118</accession>
<dbReference type="Proteomes" id="UP000029015">
    <property type="component" value="Unassembled WGS sequence"/>
</dbReference>
<protein>
    <submittedName>
        <fullName evidence="2">Putative IS256 family transposase</fullName>
    </submittedName>
</protein>
<dbReference type="AlphaFoldDB" id="A0A086Z118"/>
<name>A0A086Z118_9BIFI</name>
<evidence type="ECO:0000313" key="3">
    <source>
        <dbReference type="Proteomes" id="UP000029015"/>
    </source>
</evidence>
<feature type="compositionally biased region" description="Low complexity" evidence="1">
    <location>
        <begin position="307"/>
        <end position="327"/>
    </location>
</feature>
<dbReference type="InterPro" id="IPR048004">
    <property type="entry name" value="IS1249_transpos"/>
</dbReference>
<reference evidence="2 3" key="1">
    <citation type="submission" date="2014-03" db="EMBL/GenBank/DDBJ databases">
        <title>Genomics of Bifidobacteria.</title>
        <authorList>
            <person name="Ventura M."/>
            <person name="Milani C."/>
            <person name="Lugli G.A."/>
        </authorList>
    </citation>
    <scope>NUCLEOTIDE SEQUENCE [LARGE SCALE GENOMIC DNA]</scope>
    <source>
        <strain evidence="2 3">DSM 22766</strain>
    </source>
</reference>
<dbReference type="EMBL" id="JGYK01000001">
    <property type="protein sequence ID" value="KFI40218.1"/>
    <property type="molecule type" value="Genomic_DNA"/>
</dbReference>
<organism evidence="2 3">
    <name type="scientific">Bifidobacterium actinocoloniiforme DSM 22766</name>
    <dbReference type="NCBI Taxonomy" id="1437605"/>
    <lineage>
        <taxon>Bacteria</taxon>
        <taxon>Bacillati</taxon>
        <taxon>Actinomycetota</taxon>
        <taxon>Actinomycetes</taxon>
        <taxon>Bifidobacteriales</taxon>
        <taxon>Bifidobacteriaceae</taxon>
        <taxon>Bifidobacterium</taxon>
    </lineage>
</organism>
<sequence>MRTNGATSVGRTRWRCEECGSSTSRTYDRRAADLRSGLDWLFSKRTLSEGPVSARTQQRRNRLMWSLMPPVPLVWEHHDVVRVDGIWLHRRAVVLIAVADGHVIGWRMARHEDSVAWGLLMGRIAAPRVLVCDGGGGIAKAMRHIWPGTSTQRRLFHIAMNVTTLTGMRPRLRAGRQLRRIAIALSHVKDGDRMRQWLLGYNDRETTWHQWLKETSTHGDGSQADTHQRLVKARNLLNRRIKEDTMGTFIAMADQCQSPVPTTNNLLESWNKQLRTMLRNHNGLSLERETRAICWCATNTPPCPKATPGSSTTPTTTRTSNDPTTSPGNTASKACTQPPACPNTTSHRLERIPHTRQIPQRHRLTRTQYGV</sequence>
<evidence type="ECO:0000256" key="1">
    <source>
        <dbReference type="SAM" id="MobiDB-lite"/>
    </source>
</evidence>
<dbReference type="eggNOG" id="COG3677">
    <property type="taxonomic scope" value="Bacteria"/>
</dbReference>
<feature type="region of interest" description="Disordered" evidence="1">
    <location>
        <begin position="304"/>
        <end position="371"/>
    </location>
</feature>
<proteinExistence type="predicted"/>
<keyword evidence="3" id="KW-1185">Reference proteome</keyword>
<comment type="caution">
    <text evidence="2">The sequence shown here is derived from an EMBL/GenBank/DDBJ whole genome shotgun (WGS) entry which is preliminary data.</text>
</comment>